<gene>
    <name evidence="2" type="ORF">TA06680</name>
</gene>
<name>Q4UHQ7_THEAN</name>
<accession>Q4UHQ7</accession>
<dbReference type="VEuPathDB" id="PiroplasmaDB:TA06680"/>
<dbReference type="GeneID" id="3863481"/>
<organism evidence="2 3">
    <name type="scientific">Theileria annulata</name>
    <dbReference type="NCBI Taxonomy" id="5874"/>
    <lineage>
        <taxon>Eukaryota</taxon>
        <taxon>Sar</taxon>
        <taxon>Alveolata</taxon>
        <taxon>Apicomplexa</taxon>
        <taxon>Aconoidasida</taxon>
        <taxon>Piroplasmida</taxon>
        <taxon>Theileriidae</taxon>
        <taxon>Theileria</taxon>
    </lineage>
</organism>
<dbReference type="Proteomes" id="UP000001950">
    <property type="component" value="Chromosome 1"/>
</dbReference>
<evidence type="ECO:0000313" key="2">
    <source>
        <dbReference type="EMBL" id="CAI73382.1"/>
    </source>
</evidence>
<sequence>MGELRKILIYYFILLTNCNCVRFTNKSFRYSMANNKYSSNERLLDESGVYFKNLLKERVNTEGLSASDLKYFENVKNQLANHYSLTLLNYVNNKFKNINFLFNSNSTGNNGKTDSTNTTDSDNKLESTNKSDSDKEVNDEQQDRNSQMSAEVDMNENMAKLCKIYENSVVSTLLLYLQLTEDALSKSKKQSFEEERLRVFVELYNILYNKIYSVVSLNVNNLKMYYINYFFEDKNTKSVPLVVGTYSKNLNSLIPNVLKFNNINSLLSFYNIKLKVSSENENLSLSKNTLVNELKFILTNIQKHAKSDSADNAGKSGANKNLMKVISNQQNKIEQYNKLISNKAGGSRLNYVFTYRIPHTNLTLTTSYIK</sequence>
<dbReference type="KEGG" id="tan:TA06680"/>
<dbReference type="RefSeq" id="XP_954059.1">
    <property type="nucleotide sequence ID" value="XM_948966.1"/>
</dbReference>
<protein>
    <submittedName>
        <fullName evidence="2">Uncharacterized protein</fullName>
    </submittedName>
</protein>
<proteinExistence type="predicted"/>
<feature type="compositionally biased region" description="Low complexity" evidence="1">
    <location>
        <begin position="109"/>
        <end position="120"/>
    </location>
</feature>
<dbReference type="AlphaFoldDB" id="Q4UHQ7"/>
<keyword evidence="3" id="KW-1185">Reference proteome</keyword>
<feature type="region of interest" description="Disordered" evidence="1">
    <location>
        <begin position="109"/>
        <end position="150"/>
    </location>
</feature>
<dbReference type="eggNOG" id="ENOG502QWPT">
    <property type="taxonomic scope" value="Eukaryota"/>
</dbReference>
<evidence type="ECO:0000256" key="1">
    <source>
        <dbReference type="SAM" id="MobiDB-lite"/>
    </source>
</evidence>
<evidence type="ECO:0000313" key="3">
    <source>
        <dbReference type="Proteomes" id="UP000001950"/>
    </source>
</evidence>
<dbReference type="EMBL" id="CR940347">
    <property type="protein sequence ID" value="CAI73382.1"/>
    <property type="molecule type" value="Genomic_DNA"/>
</dbReference>
<feature type="compositionally biased region" description="Basic and acidic residues" evidence="1">
    <location>
        <begin position="121"/>
        <end position="143"/>
    </location>
</feature>
<dbReference type="OMA" id="YRIPHTN"/>
<dbReference type="InParanoid" id="Q4UHQ7"/>
<dbReference type="OrthoDB" id="1597724at2759"/>
<reference evidence="2 3" key="1">
    <citation type="journal article" date="2005" name="Science">
        <title>Genome of the host-cell transforming parasite Theileria annulata compared with T. parva.</title>
        <authorList>
            <person name="Pain A."/>
            <person name="Renauld H."/>
            <person name="Berriman M."/>
            <person name="Murphy L."/>
            <person name="Yeats C.A."/>
            <person name="Weir W."/>
            <person name="Kerhornou A."/>
            <person name="Aslett M."/>
            <person name="Bishop R."/>
            <person name="Bouchier C."/>
            <person name="Cochet M."/>
            <person name="Coulson R.M.R."/>
            <person name="Cronin A."/>
            <person name="de Villiers E.P."/>
            <person name="Fraser A."/>
            <person name="Fosker N."/>
            <person name="Gardner M."/>
            <person name="Goble A."/>
            <person name="Griffiths-Jones S."/>
            <person name="Harris D.E."/>
            <person name="Katzer F."/>
            <person name="Larke N."/>
            <person name="Lord A."/>
            <person name="Maser P."/>
            <person name="McKellar S."/>
            <person name="Mooney P."/>
            <person name="Morton F."/>
            <person name="Nene V."/>
            <person name="O'Neil S."/>
            <person name="Price C."/>
            <person name="Quail M.A."/>
            <person name="Rabbinowitsch E."/>
            <person name="Rawlings N.D."/>
            <person name="Rutter S."/>
            <person name="Saunders D."/>
            <person name="Seeger K."/>
            <person name="Shah T."/>
            <person name="Squares R."/>
            <person name="Squares S."/>
            <person name="Tivey A."/>
            <person name="Walker A.R."/>
            <person name="Woodward J."/>
            <person name="Dobbelaere D.A.E."/>
            <person name="Langsley G."/>
            <person name="Rajandream M.A."/>
            <person name="McKeever D."/>
            <person name="Shiels B."/>
            <person name="Tait A."/>
            <person name="Barrell B.G."/>
            <person name="Hall N."/>
        </authorList>
    </citation>
    <scope>NUCLEOTIDE SEQUENCE [LARGE SCALE GENOMIC DNA]</scope>
    <source>
        <strain evidence="3">Ankara</strain>
    </source>
</reference>